<dbReference type="Pfam" id="PF13628">
    <property type="entry name" value="DUF4142"/>
    <property type="match status" value="1"/>
</dbReference>
<reference evidence="2 3" key="1">
    <citation type="submission" date="2019-01" db="EMBL/GenBank/DDBJ databases">
        <title>Mucilaginibacter antarcticum sp. nov., isolated from antarctic soil.</title>
        <authorList>
            <person name="Yan Y.-Q."/>
            <person name="Du Z.-J."/>
        </authorList>
    </citation>
    <scope>NUCLEOTIDE SEQUENCE [LARGE SCALE GENOMIC DNA]</scope>
    <source>
        <strain evidence="2 3">F01003</strain>
    </source>
</reference>
<dbReference type="OrthoDB" id="883203at2"/>
<evidence type="ECO:0000313" key="2">
    <source>
        <dbReference type="EMBL" id="RWY50307.1"/>
    </source>
</evidence>
<accession>A0A444MLX5</accession>
<comment type="caution">
    <text evidence="2">The sequence shown here is derived from an EMBL/GenBank/DDBJ whole genome shotgun (WGS) entry which is preliminary data.</text>
</comment>
<dbReference type="EMBL" id="SBIW01000007">
    <property type="protein sequence ID" value="RWY50307.1"/>
    <property type="molecule type" value="Genomic_DNA"/>
</dbReference>
<gene>
    <name evidence="2" type="ORF">EPL05_16300</name>
</gene>
<keyword evidence="3" id="KW-1185">Reference proteome</keyword>
<dbReference type="PANTHER" id="PTHR38593">
    <property type="entry name" value="BLR2558 PROTEIN"/>
    <property type="match status" value="1"/>
</dbReference>
<organism evidence="2 3">
    <name type="scientific">Mucilaginibacter gilvus</name>
    <dbReference type="NCBI Taxonomy" id="2305909"/>
    <lineage>
        <taxon>Bacteria</taxon>
        <taxon>Pseudomonadati</taxon>
        <taxon>Bacteroidota</taxon>
        <taxon>Sphingobacteriia</taxon>
        <taxon>Sphingobacteriales</taxon>
        <taxon>Sphingobacteriaceae</taxon>
        <taxon>Mucilaginibacter</taxon>
    </lineage>
</organism>
<dbReference type="RefSeq" id="WP_128535038.1">
    <property type="nucleotide sequence ID" value="NZ_SBIW01000007.1"/>
</dbReference>
<evidence type="ECO:0000259" key="1">
    <source>
        <dbReference type="Pfam" id="PF13628"/>
    </source>
</evidence>
<protein>
    <submittedName>
        <fullName evidence="2">DUF4142 domain-containing protein</fullName>
    </submittedName>
</protein>
<evidence type="ECO:0000313" key="3">
    <source>
        <dbReference type="Proteomes" id="UP000286701"/>
    </source>
</evidence>
<dbReference type="Gene3D" id="1.20.1260.10">
    <property type="match status" value="1"/>
</dbReference>
<sequence>MKQLASIAFIVIVFFFVHGCNENRKARNFNNGIDAEAQNFISKSIEGGNAEVKLSQLALKQSKNQAVIDYAKMLIAEHIDAGKELKNIAVNQSASVPDTLTKAHTLAMESLAKKTGEAFDKDYIQAMVEDHEQTIAVFKTVTGNPNKKLTAFADKTLPKLKEHLKKANDICAALK</sequence>
<dbReference type="PANTHER" id="PTHR38593:SF1">
    <property type="entry name" value="BLR2558 PROTEIN"/>
    <property type="match status" value="1"/>
</dbReference>
<dbReference type="Proteomes" id="UP000286701">
    <property type="component" value="Unassembled WGS sequence"/>
</dbReference>
<proteinExistence type="predicted"/>
<dbReference type="InterPro" id="IPR025419">
    <property type="entry name" value="DUF4142"/>
</dbReference>
<dbReference type="AlphaFoldDB" id="A0A444MLX5"/>
<name>A0A444MLX5_9SPHI</name>
<feature type="domain" description="DUF4142" evidence="1">
    <location>
        <begin position="37"/>
        <end position="169"/>
    </location>
</feature>
<dbReference type="InterPro" id="IPR012347">
    <property type="entry name" value="Ferritin-like"/>
</dbReference>